<protein>
    <submittedName>
        <fullName evidence="1">Uncharacterized protein</fullName>
    </submittedName>
</protein>
<proteinExistence type="predicted"/>
<evidence type="ECO:0000313" key="1">
    <source>
        <dbReference type="EMBL" id="SKA90907.1"/>
    </source>
</evidence>
<accession>A0A1T4XN06</accession>
<name>A0A1T4XN06_9BACL</name>
<dbReference type="RefSeq" id="WP_078816786.1">
    <property type="nucleotide sequence ID" value="NZ_FUYJ01000001.1"/>
</dbReference>
<dbReference type="Proteomes" id="UP000190042">
    <property type="component" value="Unassembled WGS sequence"/>
</dbReference>
<gene>
    <name evidence="1" type="ORF">SAMN04244570_1038</name>
</gene>
<sequence>MTNHQWTLNETFYFPTEYGAFSEAVEVKVTPGYTEDRTEEAIRLQGIYHIAANVTFDQDKLVELSAEDRLVIDDVEVENGAGYFEYAVPLNVDLPGDIAGPLELNVEGVRAAQLEDGGLRLEWSVNLQEIAEAQEEIVEEIAVESKKPVQTAIESTSHLEFLANADKAVENVEKEMEDFLLYIAELDDDVTRKIFHSNNIFVEAERQTSEETE</sequence>
<evidence type="ECO:0000313" key="2">
    <source>
        <dbReference type="Proteomes" id="UP000190042"/>
    </source>
</evidence>
<organism evidence="1 2">
    <name type="scientific">Sporosarcina newyorkensis</name>
    <dbReference type="NCBI Taxonomy" id="759851"/>
    <lineage>
        <taxon>Bacteria</taxon>
        <taxon>Bacillati</taxon>
        <taxon>Bacillota</taxon>
        <taxon>Bacilli</taxon>
        <taxon>Bacillales</taxon>
        <taxon>Caryophanaceae</taxon>
        <taxon>Sporosarcina</taxon>
    </lineage>
</organism>
<reference evidence="2" key="1">
    <citation type="submission" date="2017-02" db="EMBL/GenBank/DDBJ databases">
        <authorList>
            <person name="Varghese N."/>
            <person name="Submissions S."/>
        </authorList>
    </citation>
    <scope>NUCLEOTIDE SEQUENCE [LARGE SCALE GENOMIC DNA]</scope>
    <source>
        <strain evidence="2">DSM 23966</strain>
    </source>
</reference>
<keyword evidence="2" id="KW-1185">Reference proteome</keyword>
<dbReference type="EMBL" id="FUYJ01000001">
    <property type="protein sequence ID" value="SKA90907.1"/>
    <property type="molecule type" value="Genomic_DNA"/>
</dbReference>
<dbReference type="AlphaFoldDB" id="A0A1T4XN06"/>